<dbReference type="SUPFAM" id="SSF50044">
    <property type="entry name" value="SH3-domain"/>
    <property type="match status" value="1"/>
</dbReference>
<dbReference type="PANTHER" id="PTHR23113:SF368">
    <property type="entry name" value="CELL DIVISION CONTROL PROTEIN 25"/>
    <property type="match status" value="1"/>
</dbReference>
<comment type="caution">
    <text evidence="10">The sequence shown here is derived from an EMBL/GenBank/DDBJ whole genome shotgun (WGS) entry which is preliminary data.</text>
</comment>
<dbReference type="KEGG" id="clus:A9F13_04g00968"/>
<dbReference type="Gene3D" id="1.10.840.10">
    <property type="entry name" value="Ras guanine-nucleotide exchange factors catalytic domain"/>
    <property type="match status" value="1"/>
</dbReference>
<dbReference type="Pfam" id="PF00618">
    <property type="entry name" value="RasGEF_N"/>
    <property type="match status" value="1"/>
</dbReference>
<dbReference type="PROSITE" id="PS50212">
    <property type="entry name" value="RASGEF_NTER"/>
    <property type="match status" value="1"/>
</dbReference>
<feature type="compositionally biased region" description="Polar residues" evidence="6">
    <location>
        <begin position="409"/>
        <end position="418"/>
    </location>
</feature>
<dbReference type="GO" id="GO:0051301">
    <property type="term" value="P:cell division"/>
    <property type="evidence" value="ECO:0007669"/>
    <property type="project" value="UniProtKB-KW"/>
</dbReference>
<dbReference type="SMART" id="SM00326">
    <property type="entry name" value="SH3"/>
    <property type="match status" value="1"/>
</dbReference>
<organism evidence="10 11">
    <name type="scientific">Clavispora lusitaniae</name>
    <name type="common">Candida lusitaniae</name>
    <dbReference type="NCBI Taxonomy" id="36911"/>
    <lineage>
        <taxon>Eukaryota</taxon>
        <taxon>Fungi</taxon>
        <taxon>Dikarya</taxon>
        <taxon>Ascomycota</taxon>
        <taxon>Saccharomycotina</taxon>
        <taxon>Pichiomycetes</taxon>
        <taxon>Metschnikowiaceae</taxon>
        <taxon>Clavispora</taxon>
    </lineage>
</organism>
<keyword evidence="3 4" id="KW-0344">Guanine-nucleotide releasing factor</keyword>
<feature type="domain" description="N-terminal Ras-GEF" evidence="9">
    <location>
        <begin position="925"/>
        <end position="1056"/>
    </location>
</feature>
<evidence type="ECO:0000256" key="6">
    <source>
        <dbReference type="SAM" id="MobiDB-lite"/>
    </source>
</evidence>
<dbReference type="Gene3D" id="2.30.30.40">
    <property type="entry name" value="SH3 Domains"/>
    <property type="match status" value="1"/>
</dbReference>
<feature type="region of interest" description="Disordered" evidence="6">
    <location>
        <begin position="368"/>
        <end position="396"/>
    </location>
</feature>
<dbReference type="PROSITE" id="PS50002">
    <property type="entry name" value="SH3"/>
    <property type="match status" value="1"/>
</dbReference>
<feature type="domain" description="SH3" evidence="7">
    <location>
        <begin position="28"/>
        <end position="90"/>
    </location>
</feature>
<dbReference type="GO" id="GO:0007265">
    <property type="term" value="P:Ras protein signal transduction"/>
    <property type="evidence" value="ECO:0007669"/>
    <property type="project" value="TreeGrafter"/>
</dbReference>
<dbReference type="InterPro" id="IPR000651">
    <property type="entry name" value="Ras-like_Gua-exchang_fac_N"/>
</dbReference>
<feature type="region of interest" description="Disordered" evidence="6">
    <location>
        <begin position="658"/>
        <end position="716"/>
    </location>
</feature>
<feature type="compositionally biased region" description="Basic and acidic residues" evidence="6">
    <location>
        <begin position="1327"/>
        <end position="1336"/>
    </location>
</feature>
<evidence type="ECO:0000259" key="9">
    <source>
        <dbReference type="PROSITE" id="PS50212"/>
    </source>
</evidence>
<dbReference type="InterPro" id="IPR001895">
    <property type="entry name" value="RASGEF_cat_dom"/>
</dbReference>
<gene>
    <name evidence="10" type="ORF">A9F13_04g00968</name>
</gene>
<feature type="compositionally biased region" description="Low complexity" evidence="6">
    <location>
        <begin position="428"/>
        <end position="446"/>
    </location>
</feature>
<dbReference type="CDD" id="cd06224">
    <property type="entry name" value="REM"/>
    <property type="match status" value="1"/>
</dbReference>
<dbReference type="InterPro" id="IPR036964">
    <property type="entry name" value="RASGEF_cat_dom_sf"/>
</dbReference>
<evidence type="ECO:0000256" key="4">
    <source>
        <dbReference type="PROSITE-ProRule" id="PRU00168"/>
    </source>
</evidence>
<feature type="compositionally biased region" description="Low complexity" evidence="6">
    <location>
        <begin position="658"/>
        <end position="673"/>
    </location>
</feature>
<proteinExistence type="predicted"/>
<keyword evidence="2 10" id="KW-0132">Cell division</keyword>
<dbReference type="PANTHER" id="PTHR23113">
    <property type="entry name" value="GUANINE NUCLEOTIDE EXCHANGE FACTOR"/>
    <property type="match status" value="1"/>
</dbReference>
<dbReference type="PROSITE" id="PS50009">
    <property type="entry name" value="RASGEF_CAT"/>
    <property type="match status" value="1"/>
</dbReference>
<feature type="compositionally biased region" description="Polar residues" evidence="6">
    <location>
        <begin position="1355"/>
        <end position="1366"/>
    </location>
</feature>
<dbReference type="InterPro" id="IPR023578">
    <property type="entry name" value="Ras_GEF_dom_sf"/>
</dbReference>
<dbReference type="Proteomes" id="UP000195602">
    <property type="component" value="Unassembled WGS sequence"/>
</dbReference>
<dbReference type="InterPro" id="IPR008937">
    <property type="entry name" value="Ras-like_GEF"/>
</dbReference>
<dbReference type="InterPro" id="IPR001452">
    <property type="entry name" value="SH3_domain"/>
</dbReference>
<feature type="region of interest" description="Disordered" evidence="6">
    <location>
        <begin position="1326"/>
        <end position="1366"/>
    </location>
</feature>
<name>A0AA91T2V6_CLALS</name>
<dbReference type="SUPFAM" id="SSF48366">
    <property type="entry name" value="Ras GEF"/>
    <property type="match status" value="1"/>
</dbReference>
<evidence type="ECO:0000256" key="1">
    <source>
        <dbReference type="ARBA" id="ARBA00022443"/>
    </source>
</evidence>
<dbReference type="CDD" id="cd00155">
    <property type="entry name" value="RasGEF"/>
    <property type="match status" value="1"/>
</dbReference>
<sequence length="1366" mass="153004">MEDVAPDSPAPDSPAPDSSAPTAPPGVRCLDTVIALYDFAPSHPSHLALDLGDTIYVLARSGPWWDGVCFRGGAWTRGWFPRNYVRSVNYVQPVLKQLHNPQDLDTLTAANTAANVLIPSFTALLQKNLGDTSASATRKNSVVSFASDADDVRLVSVEEAEQLSLEHRRTHGRPAVWLPRATDEGDIAFFCDHLRVCCASLPLVPWTPGVDTAPPILPSADAVATSEVFRMRTRDSFDDASRTAPKRGSAASSASQTSAASYHHFSQPFFAGRGVFWSHWGDVARWPELSERFDQAQAGALAALRAGDRGRYDAHFSQLTTLVAGAVQSARLSHADYAGSKYERAVHRKLRRLAEGLAQLGINAQLHVSAPSNRRQSDLQESPLEGTPESASSLKLPSLASGVRDLSLASSPRASVSPGSPGADTLRGSRASGASRVSGASAAARGPTSLKPVDATVILPAAQSRAQTPDAAPPESYLRQAEIEAENLRTTMHGLVRLFRHLSRNKRVFVRDYDSSDLSEDDGEDRTDLLPQVYPRFVTNEFNGGNWCNPFFVDSHPYLNLSGDSLKNRYHLKTIVDQAAYDEAKKTSAELVRFSRDVLHYLDPALQFRYYNEALKNERNDNIVRIMYKFMHCASTLIDHLESFDFTVFCLIKRNFSGSSADDPSSSLAAPRSTLQSSVPSLTPTDSSLTLADPPSTPTDTAMSTEPSTDQSLSPGIAIGARNMSKENSKETSIDSSLPANVASNLTFDYPMVLEFFQRKQQLHDMLARIMMQSQTLTLEDPDVFTPMKESSPVLYDRDALKDPIERSAFLLAGILADQSSHNAEDRIYINQDKVLSKMLEELIDFCDDVLVLIRQLIDERETILNYATRVMHDDFNIELLVIERNNTVTSTKTEDVEYFSGKSSNDNTPWYLQGDEEYDLLIDVNGNIKGGTKEALVAHLTHHSSFDATFNTTFLISFATMMTVNELIHLLMNRFNIEAPEGLSYEEYLTWRSRKRDKIRFKVLDVMRLLLENHWCGSYTNKSLLTRWIKFLRSNEPQQFDITSTIIEDIKFILDGGVFNTEKVPTIITEKAPAPLLKSFSLRKLKLMDIEYVELARQLTLREFGLYCSISKLSAIHKVWGKKSGLNESVENITNFIKASNQLTNFVAYMILRKDDAKKRVQIIRFFVQVAEKCRSYNNFSSMTAIISALYSSPIHRLKKTWSYVSRDTMTSLQNMNKLMNSSRNFNEYRDMLKFIGSEPCVPFFGVYLSDLTFVLHGNPDNLLNRTRMINFAKRTKTVDIVLDIDRFKRIGYNFQEVSEIQNYLDLWFDKCPTIEEQYQLSLNIEPREQGDKKQSTKPQPNKRAAPGRGPSPKYQQSVNVLGIR</sequence>
<feature type="compositionally biased region" description="Polar residues" evidence="6">
    <location>
        <begin position="698"/>
        <end position="714"/>
    </location>
</feature>
<dbReference type="GO" id="GO:0005085">
    <property type="term" value="F:guanyl-nucleotide exchange factor activity"/>
    <property type="evidence" value="ECO:0007669"/>
    <property type="project" value="UniProtKB-KW"/>
</dbReference>
<keyword evidence="2 10" id="KW-0131">Cell cycle</keyword>
<dbReference type="GO" id="GO:0005886">
    <property type="term" value="C:plasma membrane"/>
    <property type="evidence" value="ECO:0007669"/>
    <property type="project" value="TreeGrafter"/>
</dbReference>
<dbReference type="SMART" id="SM00229">
    <property type="entry name" value="RasGEFN"/>
    <property type="match status" value="1"/>
</dbReference>
<accession>A0AA91T2V6</accession>
<evidence type="ECO:0000256" key="5">
    <source>
        <dbReference type="PROSITE-ProRule" id="PRU00192"/>
    </source>
</evidence>
<evidence type="ECO:0000313" key="11">
    <source>
        <dbReference type="Proteomes" id="UP000195602"/>
    </source>
</evidence>
<evidence type="ECO:0000259" key="7">
    <source>
        <dbReference type="PROSITE" id="PS50002"/>
    </source>
</evidence>
<dbReference type="EMBL" id="LYUB02000004">
    <property type="protein sequence ID" value="OVF09619.1"/>
    <property type="molecule type" value="Genomic_DNA"/>
</dbReference>
<dbReference type="Pfam" id="PF00617">
    <property type="entry name" value="RasGEF"/>
    <property type="match status" value="1"/>
</dbReference>
<evidence type="ECO:0000256" key="2">
    <source>
        <dbReference type="ARBA" id="ARBA00022618"/>
    </source>
</evidence>
<dbReference type="SMART" id="SM00147">
    <property type="entry name" value="RasGEF"/>
    <property type="match status" value="1"/>
</dbReference>
<dbReference type="PROSITE" id="PS00720">
    <property type="entry name" value="RASGEF"/>
    <property type="match status" value="1"/>
</dbReference>
<dbReference type="InterPro" id="IPR036028">
    <property type="entry name" value="SH3-like_dom_sf"/>
</dbReference>
<feature type="compositionally biased region" description="Polar residues" evidence="6">
    <location>
        <begin position="674"/>
        <end position="690"/>
    </location>
</feature>
<dbReference type="Gene3D" id="1.20.870.10">
    <property type="entry name" value="Son of sevenless (SoS) protein Chain: S domain 1"/>
    <property type="match status" value="1"/>
</dbReference>
<feature type="domain" description="Ras-GEF" evidence="8">
    <location>
        <begin position="1092"/>
        <end position="1329"/>
    </location>
</feature>
<protein>
    <submittedName>
        <fullName evidence="10">Cell division control protein</fullName>
    </submittedName>
</protein>
<feature type="region of interest" description="Disordered" evidence="6">
    <location>
        <begin position="1"/>
        <end position="24"/>
    </location>
</feature>
<evidence type="ECO:0000313" key="10">
    <source>
        <dbReference type="EMBL" id="OVF09619.1"/>
    </source>
</evidence>
<feature type="region of interest" description="Disordered" evidence="6">
    <location>
        <begin position="409"/>
        <end position="448"/>
    </location>
</feature>
<reference evidence="10 11" key="1">
    <citation type="submission" date="2017-04" db="EMBL/GenBank/DDBJ databases">
        <title>Draft genome of the yeast Clavispora lusitaniae type strain CBS 6936.</title>
        <authorList>
            <person name="Durrens P."/>
            <person name="Klopp C."/>
            <person name="Biteau N."/>
            <person name="Fitton-Ouhabi V."/>
            <person name="Dementhon K."/>
            <person name="Accoceberry I."/>
            <person name="Sherman D.J."/>
            <person name="Noel T."/>
        </authorList>
    </citation>
    <scope>NUCLEOTIDE SEQUENCE [LARGE SCALE GENOMIC DNA]</scope>
    <source>
        <strain evidence="10 11">CBS 6936</strain>
    </source>
</reference>
<dbReference type="Pfam" id="PF00018">
    <property type="entry name" value="SH3_1"/>
    <property type="match status" value="1"/>
</dbReference>
<keyword evidence="1 5" id="KW-0728">SH3 domain</keyword>
<evidence type="ECO:0000256" key="3">
    <source>
        <dbReference type="ARBA" id="ARBA00022658"/>
    </source>
</evidence>
<dbReference type="InterPro" id="IPR019804">
    <property type="entry name" value="Ras_G-nucl-exch_fac_CS"/>
</dbReference>
<evidence type="ECO:0000259" key="8">
    <source>
        <dbReference type="PROSITE" id="PS50009"/>
    </source>
</evidence>